<evidence type="ECO:0000313" key="3">
    <source>
        <dbReference type="EMBL" id="KAK6984106.1"/>
    </source>
</evidence>
<dbReference type="AlphaFoldDB" id="A0AAV9ZIS1"/>
<keyword evidence="4" id="KW-1185">Reference proteome</keyword>
<dbReference type="Proteomes" id="UP001362999">
    <property type="component" value="Unassembled WGS sequence"/>
</dbReference>
<dbReference type="EMBL" id="JAWWNJ010000141">
    <property type="protein sequence ID" value="KAK6984106.1"/>
    <property type="molecule type" value="Genomic_DNA"/>
</dbReference>
<evidence type="ECO:0000259" key="2">
    <source>
        <dbReference type="Pfam" id="PF17667"/>
    </source>
</evidence>
<name>A0AAV9ZIS1_9AGAR</name>
<proteinExistence type="predicted"/>
<dbReference type="InterPro" id="IPR040976">
    <property type="entry name" value="Pkinase_fungal"/>
</dbReference>
<gene>
    <name evidence="3" type="ORF">R3P38DRAFT_3454703</name>
</gene>
<comment type="caution">
    <text evidence="3">The sequence shown here is derived from an EMBL/GenBank/DDBJ whole genome shotgun (WGS) entry which is preliminary data.</text>
</comment>
<feature type="domain" description="Fungal-type protein kinase" evidence="2">
    <location>
        <begin position="495"/>
        <end position="686"/>
    </location>
</feature>
<reference evidence="3 4" key="1">
    <citation type="journal article" date="2024" name="J Genomics">
        <title>Draft genome sequencing and assembly of Favolaschia claudopus CIRM-BRFM 2984 isolated from oak limbs.</title>
        <authorList>
            <person name="Navarro D."/>
            <person name="Drula E."/>
            <person name="Chaduli D."/>
            <person name="Cazenave R."/>
            <person name="Ahrendt S."/>
            <person name="Wang J."/>
            <person name="Lipzen A."/>
            <person name="Daum C."/>
            <person name="Barry K."/>
            <person name="Grigoriev I.V."/>
            <person name="Favel A."/>
            <person name="Rosso M.N."/>
            <person name="Martin F."/>
        </authorList>
    </citation>
    <scope>NUCLEOTIDE SEQUENCE [LARGE SCALE GENOMIC DNA]</scope>
    <source>
        <strain evidence="3 4">CIRM-BRFM 2984</strain>
    </source>
</reference>
<evidence type="ECO:0000313" key="4">
    <source>
        <dbReference type="Proteomes" id="UP001362999"/>
    </source>
</evidence>
<sequence length="809" mass="89406">MLCVFLNDCVQAINSAYDRLANAHPSIGKFVLKPRQKRWYPQLYFHRNEEATVDGIDSAAPLKPDVVGLHEKDFNPKALPCCWGFLDATNPQVRIPVEVKKAWPELIWQAGTYARALRSATLERAFRLVFGYNQATCDFRVLIFHNGGLAVSLPCDLRSPSGRKDVVRMLWSVFLWQDAEDAGFPSFTDGDHLALDGSDNTDCIARRVAILSHSLTCRGRGTLVIKAQLCLPTKTATQSVSFIGLQPETCLNGGPRRTRASTQSKTQASKDRKGKFSLYLAVWLRKCAVDEREAKQATTGQKQLGSGTKKTFELIKIRQSPSPQPSSPGNHQSPGPSVAIDIPRTPKLFSHSLFRVFPQIAPEIRSVKYHDEAVAASACVAPEFRTLGAAFTPEDGLEVFQSAASRFRIAPKGSAPSSVPDSCVVRVSSPKTSGPGPLNETAMASACSGLFGLPITQTWFQACFKSGRPVSSALFEPTENGNDTSVHWSFSKDSKVNPDPDRRPMIICIMKEEGMSLERCAGAEDLCESILHALLGWLASYERGWLQRDPSIGNILRLCHDRVQSWGADTTLEEEGSEHLDKQLESFHLKSSTSVTLGTWDPKRASEVESAVIALGRPRGCKAILTDFDLSACMQDYFTAARADARSLSGTVEFMSVRLRAALDASQPYLQSPLDDLWAFFYTTVWATLFHAQRPSMDLLPLSSQELAWRLHVRSRSADEREGAIRAIIKVQDFQRQFPPILRTMAPVLKDWHSALDQMDDVWTARQYQASTTGGVGLPDFNHLAYSGVLEFIGIITKHRDRLAGQGGD</sequence>
<evidence type="ECO:0000256" key="1">
    <source>
        <dbReference type="SAM" id="MobiDB-lite"/>
    </source>
</evidence>
<accession>A0AAV9ZIS1</accession>
<feature type="region of interest" description="Disordered" evidence="1">
    <location>
        <begin position="319"/>
        <end position="342"/>
    </location>
</feature>
<organism evidence="3 4">
    <name type="scientific">Favolaschia claudopus</name>
    <dbReference type="NCBI Taxonomy" id="2862362"/>
    <lineage>
        <taxon>Eukaryota</taxon>
        <taxon>Fungi</taxon>
        <taxon>Dikarya</taxon>
        <taxon>Basidiomycota</taxon>
        <taxon>Agaricomycotina</taxon>
        <taxon>Agaricomycetes</taxon>
        <taxon>Agaricomycetidae</taxon>
        <taxon>Agaricales</taxon>
        <taxon>Marasmiineae</taxon>
        <taxon>Mycenaceae</taxon>
        <taxon>Favolaschia</taxon>
    </lineage>
</organism>
<dbReference type="Pfam" id="PF17667">
    <property type="entry name" value="Pkinase_fungal"/>
    <property type="match status" value="1"/>
</dbReference>
<feature type="compositionally biased region" description="Low complexity" evidence="1">
    <location>
        <begin position="327"/>
        <end position="337"/>
    </location>
</feature>
<protein>
    <recommendedName>
        <fullName evidence="2">Fungal-type protein kinase domain-containing protein</fullName>
    </recommendedName>
</protein>